<gene>
    <name evidence="7" type="ORF">A3L11_01250</name>
</gene>
<sequence>MERRSLIPYLLLLPAIIYLLGFIGYPLIQAFYLAFTKDGALSLDTVRRALSDYYFWDALRNTLLFAAVIVPIQLGLAVVLALFMNRTFKGRDLGIYALIIPLTISDVAAGLIWFSLLSPYGFVNKLLMNLGITNTPIYFFGYQFRTREFFVIVLAEIWRATSIVFVIILAGLQMISREYLEAAEVFGAGYWTRLRHIVLPMLKPSIQSALIIRTLFAMQIFGIVLILAGRDIPVLAAEGYRQMVDLKDPGVASIYALIIAGISLILAALYVKFLRAEYLEVSRQ</sequence>
<dbReference type="PROSITE" id="PS50928">
    <property type="entry name" value="ABC_TM1"/>
    <property type="match status" value="1"/>
</dbReference>
<reference evidence="7 8" key="1">
    <citation type="submission" date="2016-04" db="EMBL/GenBank/DDBJ databases">
        <title>Complete genome sequence of Thermococcus siculi type strain RG-20.</title>
        <authorList>
            <person name="Oger P.M."/>
        </authorList>
    </citation>
    <scope>NUCLEOTIDE SEQUENCE [LARGE SCALE GENOMIC DNA]</scope>
    <source>
        <strain evidence="7 8">RG-20</strain>
    </source>
</reference>
<dbReference type="OrthoDB" id="45815at2157"/>
<feature type="domain" description="ABC transmembrane type-1" evidence="6">
    <location>
        <begin position="59"/>
        <end position="270"/>
    </location>
</feature>
<keyword evidence="4 5" id="KW-0472">Membrane</keyword>
<feature type="transmembrane region" description="Helical" evidence="5">
    <location>
        <begin position="250"/>
        <end position="271"/>
    </location>
</feature>
<feature type="transmembrane region" description="Helical" evidence="5">
    <location>
        <begin position="210"/>
        <end position="230"/>
    </location>
</feature>
<feature type="transmembrane region" description="Helical" evidence="5">
    <location>
        <begin position="63"/>
        <end position="83"/>
    </location>
</feature>
<dbReference type="PANTHER" id="PTHR43759:SF1">
    <property type="entry name" value="GLUCOSE IMPORT SYSTEM PERMEASE PROTEIN GLCT"/>
    <property type="match status" value="1"/>
</dbReference>
<dbReference type="InterPro" id="IPR035906">
    <property type="entry name" value="MetI-like_sf"/>
</dbReference>
<dbReference type="AlphaFoldDB" id="A0A2Z2MHM8"/>
<evidence type="ECO:0000313" key="8">
    <source>
        <dbReference type="Proteomes" id="UP000250125"/>
    </source>
</evidence>
<feature type="transmembrane region" description="Helical" evidence="5">
    <location>
        <begin position="7"/>
        <end position="28"/>
    </location>
</feature>
<keyword evidence="8" id="KW-1185">Reference proteome</keyword>
<accession>A0A2Z2MHM8</accession>
<evidence type="ECO:0000256" key="3">
    <source>
        <dbReference type="ARBA" id="ARBA00022989"/>
    </source>
</evidence>
<dbReference type="Gene3D" id="1.10.3720.10">
    <property type="entry name" value="MetI-like"/>
    <property type="match status" value="1"/>
</dbReference>
<evidence type="ECO:0000256" key="2">
    <source>
        <dbReference type="ARBA" id="ARBA00022692"/>
    </source>
</evidence>
<keyword evidence="3 5" id="KW-1133">Transmembrane helix</keyword>
<keyword evidence="5" id="KW-0813">Transport</keyword>
<dbReference type="Proteomes" id="UP000250125">
    <property type="component" value="Chromosome"/>
</dbReference>
<dbReference type="InterPro" id="IPR000515">
    <property type="entry name" value="MetI-like"/>
</dbReference>
<evidence type="ECO:0000313" key="7">
    <source>
        <dbReference type="EMBL" id="ASJ07922.1"/>
    </source>
</evidence>
<proteinExistence type="inferred from homology"/>
<dbReference type="KEGG" id="tsl:A3L11_01250"/>
<dbReference type="GeneID" id="33316822"/>
<evidence type="ECO:0000256" key="1">
    <source>
        <dbReference type="ARBA" id="ARBA00004141"/>
    </source>
</evidence>
<dbReference type="InterPro" id="IPR052730">
    <property type="entry name" value="Sugar_ABC_transporter"/>
</dbReference>
<dbReference type="Pfam" id="PF00528">
    <property type="entry name" value="BPD_transp_1"/>
    <property type="match status" value="1"/>
</dbReference>
<dbReference type="PANTHER" id="PTHR43759">
    <property type="entry name" value="TREHALOSE TRANSPORT SYSTEM PERMEASE PROTEIN SUGA"/>
    <property type="match status" value="1"/>
</dbReference>
<dbReference type="SUPFAM" id="SSF161098">
    <property type="entry name" value="MetI-like"/>
    <property type="match status" value="1"/>
</dbReference>
<comment type="subcellular location">
    <subcellularLocation>
        <location evidence="5">Cell membrane</location>
        <topology evidence="5">Multi-pass membrane protein</topology>
    </subcellularLocation>
    <subcellularLocation>
        <location evidence="1">Membrane</location>
        <topology evidence="1">Multi-pass membrane protein</topology>
    </subcellularLocation>
</comment>
<name>A0A2Z2MHM8_9EURY</name>
<evidence type="ECO:0000259" key="6">
    <source>
        <dbReference type="PROSITE" id="PS50928"/>
    </source>
</evidence>
<feature type="transmembrane region" description="Helical" evidence="5">
    <location>
        <begin position="149"/>
        <end position="172"/>
    </location>
</feature>
<protein>
    <submittedName>
        <fullName evidence="7">ABC transporter permease</fullName>
    </submittedName>
</protein>
<keyword evidence="2 5" id="KW-0812">Transmembrane</keyword>
<dbReference type="GO" id="GO:0055085">
    <property type="term" value="P:transmembrane transport"/>
    <property type="evidence" value="ECO:0007669"/>
    <property type="project" value="InterPro"/>
</dbReference>
<evidence type="ECO:0000256" key="5">
    <source>
        <dbReference type="RuleBase" id="RU363032"/>
    </source>
</evidence>
<dbReference type="GO" id="GO:0005886">
    <property type="term" value="C:plasma membrane"/>
    <property type="evidence" value="ECO:0007669"/>
    <property type="project" value="UniProtKB-SubCell"/>
</dbReference>
<dbReference type="CDD" id="cd06261">
    <property type="entry name" value="TM_PBP2"/>
    <property type="match status" value="1"/>
</dbReference>
<organism evidence="7 8">
    <name type="scientific">Thermococcus siculi</name>
    <dbReference type="NCBI Taxonomy" id="72803"/>
    <lineage>
        <taxon>Archaea</taxon>
        <taxon>Methanobacteriati</taxon>
        <taxon>Methanobacteriota</taxon>
        <taxon>Thermococci</taxon>
        <taxon>Thermococcales</taxon>
        <taxon>Thermococcaceae</taxon>
        <taxon>Thermococcus</taxon>
    </lineage>
</organism>
<feature type="transmembrane region" description="Helical" evidence="5">
    <location>
        <begin position="95"/>
        <end position="116"/>
    </location>
</feature>
<dbReference type="EMBL" id="CP015103">
    <property type="protein sequence ID" value="ASJ07922.1"/>
    <property type="molecule type" value="Genomic_DNA"/>
</dbReference>
<comment type="similarity">
    <text evidence="5">Belongs to the binding-protein-dependent transport system permease family.</text>
</comment>
<evidence type="ECO:0000256" key="4">
    <source>
        <dbReference type="ARBA" id="ARBA00023136"/>
    </source>
</evidence>
<dbReference type="RefSeq" id="WP_088855165.1">
    <property type="nucleotide sequence ID" value="NZ_CP015103.1"/>
</dbReference>